<name>A0A480B0G9_9BURK</name>
<dbReference type="InterPro" id="IPR000415">
    <property type="entry name" value="Nitroreductase-like"/>
</dbReference>
<dbReference type="InterPro" id="IPR026021">
    <property type="entry name" value="YdjA-like"/>
</dbReference>
<dbReference type="PIRSF" id="PIRSF000232">
    <property type="entry name" value="YdjA"/>
    <property type="match status" value="1"/>
</dbReference>
<evidence type="ECO:0000259" key="9">
    <source>
        <dbReference type="Pfam" id="PF00881"/>
    </source>
</evidence>
<evidence type="ECO:0000313" key="10">
    <source>
        <dbReference type="EMBL" id="GCL65475.1"/>
    </source>
</evidence>
<keyword evidence="3 7" id="KW-0288">FMN</keyword>
<dbReference type="GO" id="GO:0016491">
    <property type="term" value="F:oxidoreductase activity"/>
    <property type="evidence" value="ECO:0007669"/>
    <property type="project" value="UniProtKB-UniRule"/>
</dbReference>
<comment type="similarity">
    <text evidence="1 7">Belongs to the nitroreductase family.</text>
</comment>
<feature type="binding site" evidence="8">
    <location>
        <position position="45"/>
    </location>
    <ligand>
        <name>FMN</name>
        <dbReference type="ChEBI" id="CHEBI:58210"/>
        <note>ligand shared between dimeric partners</note>
    </ligand>
</feature>
<keyword evidence="6 7" id="KW-0520">NAD</keyword>
<dbReference type="AlphaFoldDB" id="A0A480B0G9"/>
<dbReference type="EMBL" id="BJCL01000017">
    <property type="protein sequence ID" value="GCL65475.1"/>
    <property type="molecule type" value="Genomic_DNA"/>
</dbReference>
<evidence type="ECO:0000313" key="11">
    <source>
        <dbReference type="Proteomes" id="UP000301751"/>
    </source>
</evidence>
<dbReference type="InterPro" id="IPR052530">
    <property type="entry name" value="NAD(P)H_nitroreductase"/>
</dbReference>
<dbReference type="EC" id="1.-.-.-" evidence="7"/>
<sequence>MNAGDELLDLLALRYSVGPKYLAPPGPSAEQWARAADLSLRAPDHGGLRPFRFVVVGDSQRVALAGLFASGAEQRGQTAEEVERARARAFNGPGLVALVARVRDDVPDVPPHEQWLCVGAALMNFMNALHLMGFGAKALSGASVSDPAVHAAFCGPGERLANWVIAGRPVRAAHPKAGAEASAVISGWRMDQG</sequence>
<evidence type="ECO:0000256" key="5">
    <source>
        <dbReference type="ARBA" id="ARBA00023002"/>
    </source>
</evidence>
<keyword evidence="11" id="KW-1185">Reference proteome</keyword>
<feature type="binding site" description="in other chain" evidence="8">
    <location>
        <begin position="14"/>
        <end position="16"/>
    </location>
    <ligand>
        <name>FMN</name>
        <dbReference type="ChEBI" id="CHEBI:58210"/>
        <note>ligand shared between dimeric partners</note>
    </ligand>
</feature>
<dbReference type="PANTHER" id="PTHR43821:SF1">
    <property type="entry name" value="NAD(P)H NITROREDUCTASE YDJA-RELATED"/>
    <property type="match status" value="1"/>
</dbReference>
<proteinExistence type="inferred from homology"/>
<feature type="domain" description="Nitroreductase" evidence="9">
    <location>
        <begin position="14"/>
        <end position="167"/>
    </location>
</feature>
<evidence type="ECO:0000256" key="7">
    <source>
        <dbReference type="PIRNR" id="PIRNR000232"/>
    </source>
</evidence>
<accession>A0A480B0G9</accession>
<evidence type="ECO:0000256" key="3">
    <source>
        <dbReference type="ARBA" id="ARBA00022643"/>
    </source>
</evidence>
<evidence type="ECO:0000256" key="8">
    <source>
        <dbReference type="PIRSR" id="PIRSR000232-1"/>
    </source>
</evidence>
<feature type="binding site" evidence="8">
    <location>
        <position position="41"/>
    </location>
    <ligand>
        <name>FMN</name>
        <dbReference type="ChEBI" id="CHEBI:58210"/>
        <note>ligand shared between dimeric partners</note>
    </ligand>
</feature>
<evidence type="ECO:0000256" key="2">
    <source>
        <dbReference type="ARBA" id="ARBA00022630"/>
    </source>
</evidence>
<dbReference type="InterPro" id="IPR029479">
    <property type="entry name" value="Nitroreductase"/>
</dbReference>
<dbReference type="SUPFAM" id="SSF55469">
    <property type="entry name" value="FMN-dependent nitroreductase-like"/>
    <property type="match status" value="1"/>
</dbReference>
<evidence type="ECO:0000256" key="4">
    <source>
        <dbReference type="ARBA" id="ARBA00022857"/>
    </source>
</evidence>
<gene>
    <name evidence="10" type="ORF">AQPW35_45560</name>
</gene>
<dbReference type="Proteomes" id="UP000301751">
    <property type="component" value="Unassembled WGS sequence"/>
</dbReference>
<keyword evidence="2 7" id="KW-0285">Flavoprotein</keyword>
<keyword evidence="4 7" id="KW-0521">NADP</keyword>
<reference evidence="11" key="1">
    <citation type="submission" date="2019-03" db="EMBL/GenBank/DDBJ databases">
        <title>Aquabacterium pictum sp.nov., the first bacteriochlorophyll a-containing freshwater bacterium in the genus Aquabacterium of the class Betaproteobacteria.</title>
        <authorList>
            <person name="Hirose S."/>
            <person name="Tank M."/>
            <person name="Hara E."/>
            <person name="Tamaki H."/>
            <person name="Takaichi S."/>
            <person name="Haruta S."/>
            <person name="Hanada S."/>
        </authorList>
    </citation>
    <scope>NUCLEOTIDE SEQUENCE [LARGE SCALE GENOMIC DNA]</scope>
    <source>
        <strain evidence="11">W35</strain>
    </source>
</reference>
<comment type="cofactor">
    <cofactor evidence="8">
        <name>FMN</name>
        <dbReference type="ChEBI" id="CHEBI:58210"/>
    </cofactor>
    <text evidence="8">Binds 1 FMN per subunit.</text>
</comment>
<evidence type="ECO:0000256" key="1">
    <source>
        <dbReference type="ARBA" id="ARBA00007118"/>
    </source>
</evidence>
<evidence type="ECO:0000256" key="6">
    <source>
        <dbReference type="ARBA" id="ARBA00023027"/>
    </source>
</evidence>
<dbReference type="CDD" id="cd02135">
    <property type="entry name" value="YdjA-like"/>
    <property type="match status" value="1"/>
</dbReference>
<dbReference type="OrthoDB" id="9804207at2"/>
<protein>
    <recommendedName>
        <fullName evidence="7">Putative NAD(P)H nitroreductase</fullName>
        <ecNumber evidence="7">1.-.-.-</ecNumber>
    </recommendedName>
</protein>
<dbReference type="PANTHER" id="PTHR43821">
    <property type="entry name" value="NAD(P)H NITROREDUCTASE YDJA-RELATED"/>
    <property type="match status" value="1"/>
</dbReference>
<dbReference type="Gene3D" id="3.40.109.10">
    <property type="entry name" value="NADH Oxidase"/>
    <property type="match status" value="1"/>
</dbReference>
<keyword evidence="5 7" id="KW-0560">Oxidoreductase</keyword>
<organism evidence="10 11">
    <name type="scientific">Pseudaquabacterium pictum</name>
    <dbReference type="NCBI Taxonomy" id="2315236"/>
    <lineage>
        <taxon>Bacteria</taxon>
        <taxon>Pseudomonadati</taxon>
        <taxon>Pseudomonadota</taxon>
        <taxon>Betaproteobacteria</taxon>
        <taxon>Burkholderiales</taxon>
        <taxon>Sphaerotilaceae</taxon>
        <taxon>Pseudaquabacterium</taxon>
    </lineage>
</organism>
<dbReference type="RefSeq" id="WP_137735190.1">
    <property type="nucleotide sequence ID" value="NZ_BJCL01000017.1"/>
</dbReference>
<dbReference type="Pfam" id="PF00881">
    <property type="entry name" value="Nitroreductase"/>
    <property type="match status" value="1"/>
</dbReference>
<comment type="caution">
    <text evidence="10">The sequence shown here is derived from an EMBL/GenBank/DDBJ whole genome shotgun (WGS) entry which is preliminary data.</text>
</comment>